<protein>
    <submittedName>
        <fullName evidence="2">Uncharacterized protein</fullName>
    </submittedName>
</protein>
<accession>A0A0V0R189</accession>
<organism evidence="2 3">
    <name type="scientific">Pseudocohnilembus persalinus</name>
    <name type="common">Ciliate</name>
    <dbReference type="NCBI Taxonomy" id="266149"/>
    <lineage>
        <taxon>Eukaryota</taxon>
        <taxon>Sar</taxon>
        <taxon>Alveolata</taxon>
        <taxon>Ciliophora</taxon>
        <taxon>Intramacronucleata</taxon>
        <taxon>Oligohymenophorea</taxon>
        <taxon>Scuticociliatia</taxon>
        <taxon>Philasterida</taxon>
        <taxon>Pseudocohnilembidae</taxon>
        <taxon>Pseudocohnilembus</taxon>
    </lineage>
</organism>
<evidence type="ECO:0000256" key="1">
    <source>
        <dbReference type="SAM" id="MobiDB-lite"/>
    </source>
</evidence>
<proteinExistence type="predicted"/>
<feature type="compositionally biased region" description="Polar residues" evidence="1">
    <location>
        <begin position="152"/>
        <end position="167"/>
    </location>
</feature>
<name>A0A0V0R189_PSEPJ</name>
<gene>
    <name evidence="2" type="ORF">PPERSA_06210</name>
</gene>
<feature type="region of interest" description="Disordered" evidence="1">
    <location>
        <begin position="152"/>
        <end position="173"/>
    </location>
</feature>
<dbReference type="Proteomes" id="UP000054937">
    <property type="component" value="Unassembled WGS sequence"/>
</dbReference>
<evidence type="ECO:0000313" key="2">
    <source>
        <dbReference type="EMBL" id="KRX08032.1"/>
    </source>
</evidence>
<sequence>MLEEAQQQDVQQVGNFLKKVQNPDHPDFLLDQYHKCLAKNYKCKNSGPACEKCLEELGIEDDFYHSSCQNYGLSEIIMIQQILKQKLEELLQNKNCFIEQGSQTEQNQQEELNIKGGQTINVFNDNITSLTSSSSSTLIPTIKKTIQNDFNNNQSYDLSSSDTNQNLPKGEEDTIQTFQNNRYLLKNIEKKRNKSHQFQEESLFQDHNSSIDSSILLEEQKQENENQNQEQNSDLKLDSIDIQDQQNESLFQAEKTVEKDKDQQELQNKFFYQYANVALKIQINNILTWKEMDDKEIIKELNRLVNINFKGVRNYVLENYKQQLAVYVNMERKQAFQKFTKELQNRNKNHNYLKNTKWLNAQSKKQQKFKKNFALILENYEKILEMKQNENKGYKQFFK</sequence>
<evidence type="ECO:0000313" key="3">
    <source>
        <dbReference type="Proteomes" id="UP000054937"/>
    </source>
</evidence>
<dbReference type="EMBL" id="LDAU01000076">
    <property type="protein sequence ID" value="KRX08032.1"/>
    <property type="molecule type" value="Genomic_DNA"/>
</dbReference>
<reference evidence="2 3" key="1">
    <citation type="journal article" date="2015" name="Sci. Rep.">
        <title>Genome of the facultative scuticociliatosis pathogen Pseudocohnilembus persalinus provides insight into its virulence through horizontal gene transfer.</title>
        <authorList>
            <person name="Xiong J."/>
            <person name="Wang G."/>
            <person name="Cheng J."/>
            <person name="Tian M."/>
            <person name="Pan X."/>
            <person name="Warren A."/>
            <person name="Jiang C."/>
            <person name="Yuan D."/>
            <person name="Miao W."/>
        </authorList>
    </citation>
    <scope>NUCLEOTIDE SEQUENCE [LARGE SCALE GENOMIC DNA]</scope>
    <source>
        <strain evidence="2">36N120E</strain>
    </source>
</reference>
<comment type="caution">
    <text evidence="2">The sequence shown here is derived from an EMBL/GenBank/DDBJ whole genome shotgun (WGS) entry which is preliminary data.</text>
</comment>
<dbReference type="InParanoid" id="A0A0V0R189"/>
<keyword evidence="3" id="KW-1185">Reference proteome</keyword>
<dbReference type="AlphaFoldDB" id="A0A0V0R189"/>